<evidence type="ECO:0000313" key="1">
    <source>
        <dbReference type="EMBL" id="AEJ44274.1"/>
    </source>
</evidence>
<organism evidence="1 2">
    <name type="scientific">Alicyclobacillus acidocaldarius (strain Tc-4-1)</name>
    <name type="common">Bacillus acidocaldarius</name>
    <dbReference type="NCBI Taxonomy" id="1048834"/>
    <lineage>
        <taxon>Bacteria</taxon>
        <taxon>Bacillati</taxon>
        <taxon>Bacillota</taxon>
        <taxon>Bacilli</taxon>
        <taxon>Bacillales</taxon>
        <taxon>Alicyclobacillaceae</taxon>
        <taxon>Alicyclobacillus</taxon>
    </lineage>
</organism>
<dbReference type="PATRIC" id="fig|1048834.4.peg.2247"/>
<dbReference type="STRING" id="1048834.TC41_2374"/>
<dbReference type="OrthoDB" id="9896014at2"/>
<reference evidence="1 2" key="1">
    <citation type="journal article" date="2011" name="J. Bacteriol.">
        <title>Complete Genome Sequence of Alicyclobacillus acidocaldarius Strain Tc-4-1.</title>
        <authorList>
            <person name="Chen Y."/>
            <person name="He Y."/>
            <person name="Zhang B."/>
            <person name="Yang J."/>
            <person name="Li W."/>
            <person name="Dong Z."/>
            <person name="Hu S."/>
        </authorList>
    </citation>
    <scope>NUCLEOTIDE SEQUENCE [LARGE SCALE GENOMIC DNA]</scope>
    <source>
        <strain evidence="1 2">Tc-4-1</strain>
    </source>
</reference>
<sequence length="103" mass="11944">MTLRELTLVEIDALWHAADKSGYPPEVVQSAYASMICGVGLRNNESTCLATGTGRRPNVCPFRWPRFRYGLPERLIETTIPWLLQFTARLHQQHLEYLERKRT</sequence>
<dbReference type="Proteomes" id="UP000000292">
    <property type="component" value="Chromosome"/>
</dbReference>
<protein>
    <submittedName>
        <fullName evidence="1">Uncharacterized protein</fullName>
    </submittedName>
</protein>
<dbReference type="HOGENOM" id="CLU_2257764_0_0_9"/>
<evidence type="ECO:0000313" key="2">
    <source>
        <dbReference type="Proteomes" id="UP000000292"/>
    </source>
</evidence>
<dbReference type="AlphaFoldDB" id="F8IGJ4"/>
<reference evidence="2" key="2">
    <citation type="submission" date="2011-06" db="EMBL/GenBank/DDBJ databases">
        <title>The complete genome sequence of Alicyclobacillus acidocaldarius sp. Tc-4-1.</title>
        <authorList>
            <person name="Chen Y."/>
            <person name="He Y."/>
            <person name="Dong Z."/>
            <person name="Hu S."/>
        </authorList>
    </citation>
    <scope>NUCLEOTIDE SEQUENCE [LARGE SCALE GENOMIC DNA]</scope>
    <source>
        <strain evidence="2">Tc-4-1</strain>
    </source>
</reference>
<gene>
    <name evidence="1" type="ordered locus">TC41_2374</name>
</gene>
<accession>F8IGJ4</accession>
<proteinExistence type="predicted"/>
<dbReference type="RefSeq" id="WP_014465113.1">
    <property type="nucleotide sequence ID" value="NC_017167.1"/>
</dbReference>
<dbReference type="EMBL" id="CP002902">
    <property type="protein sequence ID" value="AEJ44274.1"/>
    <property type="molecule type" value="Genomic_DNA"/>
</dbReference>
<dbReference type="KEGG" id="aad:TC41_2374"/>
<name>F8IGJ4_ALIAT</name>